<proteinExistence type="predicted"/>
<evidence type="ECO:0000313" key="1">
    <source>
        <dbReference type="EMBL" id="KAG9323532.1"/>
    </source>
</evidence>
<accession>A0A9P8A766</accession>
<reference evidence="1" key="1">
    <citation type="submission" date="2021-07" db="EMBL/GenBank/DDBJ databases">
        <title>Draft genome of Mortierella alpina, strain LL118, isolated from an aspen leaf litter sample.</title>
        <authorList>
            <person name="Yang S."/>
            <person name="Vinatzer B.A."/>
        </authorList>
    </citation>
    <scope>NUCLEOTIDE SEQUENCE</scope>
    <source>
        <strain evidence="1">LL118</strain>
    </source>
</reference>
<protein>
    <submittedName>
        <fullName evidence="1">Uncharacterized protein</fullName>
    </submittedName>
</protein>
<gene>
    <name evidence="1" type="ORF">KVV02_003352</name>
</gene>
<evidence type="ECO:0000313" key="2">
    <source>
        <dbReference type="Proteomes" id="UP000717515"/>
    </source>
</evidence>
<dbReference type="Proteomes" id="UP000717515">
    <property type="component" value="Unassembled WGS sequence"/>
</dbReference>
<comment type="caution">
    <text evidence="1">The sequence shown here is derived from an EMBL/GenBank/DDBJ whole genome shotgun (WGS) entry which is preliminary data.</text>
</comment>
<organism evidence="1 2">
    <name type="scientific">Mortierella alpina</name>
    <name type="common">Oleaginous fungus</name>
    <name type="synonym">Mortierella renispora</name>
    <dbReference type="NCBI Taxonomy" id="64518"/>
    <lineage>
        <taxon>Eukaryota</taxon>
        <taxon>Fungi</taxon>
        <taxon>Fungi incertae sedis</taxon>
        <taxon>Mucoromycota</taxon>
        <taxon>Mortierellomycotina</taxon>
        <taxon>Mortierellomycetes</taxon>
        <taxon>Mortierellales</taxon>
        <taxon>Mortierellaceae</taxon>
        <taxon>Mortierella</taxon>
    </lineage>
</organism>
<dbReference type="AlphaFoldDB" id="A0A9P8A766"/>
<sequence length="299" mass="33193">MFAPQRHPKGLSYKNHLPLLPLSLRSHLSTSTRTTVPITFPPTFPHPTPSPFPSNMKFTTPLFSSMALIAMLLTGSTAQAANSANTRTPPSRPGARFNSTVAMFTKDHTDIAAKVYTDVATNAVVKHEIARELHVTYFGLWTSKHSLSTKQSAELGSAVQDKIKQRVDSELEANYLSRREHGYTQAVTKSCKNRDDKCVGREATKIVNNAIGFTVHSVDEVSTKVLHRVNDDINDAIKAYGSKLFSLNLWIIKFQVKGDVSLVEQDISDLLQAAPNHVKSQCRHIRNREIDAIKNQFSA</sequence>
<name>A0A9P8A766_MORAP</name>
<dbReference type="EMBL" id="JAIFTL010000097">
    <property type="protein sequence ID" value="KAG9323532.1"/>
    <property type="molecule type" value="Genomic_DNA"/>
</dbReference>